<evidence type="ECO:0000313" key="5">
    <source>
        <dbReference type="Proteomes" id="UP000708208"/>
    </source>
</evidence>
<dbReference type="OrthoDB" id="271226at2759"/>
<comment type="caution">
    <text evidence="4">The sequence shown here is derived from an EMBL/GenBank/DDBJ whole genome shotgun (WGS) entry which is preliminary data.</text>
</comment>
<dbReference type="InterPro" id="IPR003591">
    <property type="entry name" value="Leu-rich_rpt_typical-subtyp"/>
</dbReference>
<reference evidence="4" key="1">
    <citation type="submission" date="2021-06" db="EMBL/GenBank/DDBJ databases">
        <authorList>
            <person name="Hodson N. C."/>
            <person name="Mongue J. A."/>
            <person name="Jaron S. K."/>
        </authorList>
    </citation>
    <scope>NUCLEOTIDE SEQUENCE</scope>
</reference>
<dbReference type="Proteomes" id="UP000708208">
    <property type="component" value="Unassembled WGS sequence"/>
</dbReference>
<evidence type="ECO:0000256" key="1">
    <source>
        <dbReference type="ARBA" id="ARBA00022614"/>
    </source>
</evidence>
<dbReference type="EMBL" id="CAJVCH010054353">
    <property type="protein sequence ID" value="CAG7718560.1"/>
    <property type="molecule type" value="Genomic_DNA"/>
</dbReference>
<keyword evidence="1" id="KW-0433">Leucine-rich repeat</keyword>
<dbReference type="PANTHER" id="PTHR46652">
    <property type="entry name" value="LEUCINE-RICH REPEAT AND IQ DOMAIN-CONTAINING PROTEIN 1-RELATED"/>
    <property type="match status" value="1"/>
</dbReference>
<dbReference type="PANTHER" id="PTHR46652:SF8">
    <property type="entry name" value="LEUCINE RICH REPEAT CONTAINING 23"/>
    <property type="match status" value="1"/>
</dbReference>
<dbReference type="InterPro" id="IPR025875">
    <property type="entry name" value="Leu-rich_rpt_4"/>
</dbReference>
<proteinExistence type="predicted"/>
<gene>
    <name evidence="4" type="ORF">AFUS01_LOCUS7944</name>
</gene>
<dbReference type="Pfam" id="PF12799">
    <property type="entry name" value="LRR_4"/>
    <property type="match status" value="1"/>
</dbReference>
<keyword evidence="2" id="KW-0677">Repeat</keyword>
<evidence type="ECO:0000256" key="3">
    <source>
        <dbReference type="SAM" id="MobiDB-lite"/>
    </source>
</evidence>
<dbReference type="Pfam" id="PF13516">
    <property type="entry name" value="LRR_6"/>
    <property type="match status" value="1"/>
</dbReference>
<dbReference type="InterPro" id="IPR050836">
    <property type="entry name" value="SDS22/Internalin_LRR"/>
</dbReference>
<evidence type="ECO:0000313" key="4">
    <source>
        <dbReference type="EMBL" id="CAG7718560.1"/>
    </source>
</evidence>
<name>A0A8J2NXX9_9HEXA</name>
<feature type="region of interest" description="Disordered" evidence="3">
    <location>
        <begin position="1"/>
        <end position="29"/>
    </location>
</feature>
<dbReference type="PROSITE" id="PS51450">
    <property type="entry name" value="LRR"/>
    <property type="match status" value="3"/>
</dbReference>
<organism evidence="4 5">
    <name type="scientific">Allacma fusca</name>
    <dbReference type="NCBI Taxonomy" id="39272"/>
    <lineage>
        <taxon>Eukaryota</taxon>
        <taxon>Metazoa</taxon>
        <taxon>Ecdysozoa</taxon>
        <taxon>Arthropoda</taxon>
        <taxon>Hexapoda</taxon>
        <taxon>Collembola</taxon>
        <taxon>Symphypleona</taxon>
        <taxon>Sminthuridae</taxon>
        <taxon>Allacma</taxon>
    </lineage>
</organism>
<dbReference type="InterPro" id="IPR001611">
    <property type="entry name" value="Leu-rich_rpt"/>
</dbReference>
<dbReference type="AlphaFoldDB" id="A0A8J2NXX9"/>
<feature type="compositionally biased region" description="Polar residues" evidence="3">
    <location>
        <begin position="1"/>
        <end position="18"/>
    </location>
</feature>
<keyword evidence="5" id="KW-1185">Reference proteome</keyword>
<sequence length="419" mass="46727">MTKPISKTSQGSEDNNNNIDKDSESAGIGMGDEVINISFDDKTDSKLKILKEMSEKEGSEDEQVSLTKVSITKKRVAKHDVSSPRGQTLEMDVITSGLSDLRRNLTNRKFTFCKLVAEGKLVDDISILSSFIHLRSLHLRNNRISDLTPLGQLEFLEILDASNNCIESPKSIPMLKHLKILNLSKNQLRTIAGFLPNFITHLNLRGNLLSSLEGMSSYIFPNVTHLEVRGNYLTSLKPMQLPRLEELYAAQNQLVSVGGLHKSSMLKVLHLRGNKIASLRELPSLVNLQYVNLRNNRICRFTETVYLTHSPSIHTLILKGNPIAESLRYRAETIASVNQLRRLDKYMISAVETGKGRDIFLGRMRGHIAPLMDDPAVATPPTTAGRIEVENLPTSRACPPNSAVNRRLVEIKDLDSSPT</sequence>
<evidence type="ECO:0000256" key="2">
    <source>
        <dbReference type="ARBA" id="ARBA00022737"/>
    </source>
</evidence>
<dbReference type="Pfam" id="PF00560">
    <property type="entry name" value="LRR_1"/>
    <property type="match status" value="1"/>
</dbReference>
<accession>A0A8J2NXX9</accession>
<dbReference type="SMART" id="SM00369">
    <property type="entry name" value="LRR_TYP"/>
    <property type="match status" value="4"/>
</dbReference>
<protein>
    <submittedName>
        <fullName evidence="4">Uncharacterized protein</fullName>
    </submittedName>
</protein>